<dbReference type="PANTHER" id="PTHR30249">
    <property type="entry name" value="PUTATIVE SEROTONIN TRANSPORTER"/>
    <property type="match status" value="1"/>
</dbReference>
<comment type="caution">
    <text evidence="6">The sequence shown here is derived from an EMBL/GenBank/DDBJ whole genome shotgun (WGS) entry which is preliminary data.</text>
</comment>
<dbReference type="GO" id="GO:0016787">
    <property type="term" value="F:hydrolase activity"/>
    <property type="evidence" value="ECO:0007669"/>
    <property type="project" value="UniProtKB-KW"/>
</dbReference>
<keyword evidence="4 5" id="KW-0472">Membrane</keyword>
<comment type="subcellular location">
    <subcellularLocation>
        <location evidence="1">Membrane</location>
        <topology evidence="1">Multi-pass membrane protein</topology>
    </subcellularLocation>
</comment>
<dbReference type="Pfam" id="PF04172">
    <property type="entry name" value="LrgB"/>
    <property type="match status" value="1"/>
</dbReference>
<dbReference type="AlphaFoldDB" id="C5S0T3"/>
<evidence type="ECO:0000256" key="4">
    <source>
        <dbReference type="ARBA" id="ARBA00023136"/>
    </source>
</evidence>
<feature type="transmembrane region" description="Helical" evidence="5">
    <location>
        <begin position="57"/>
        <end position="75"/>
    </location>
</feature>
<evidence type="ECO:0000256" key="1">
    <source>
        <dbReference type="ARBA" id="ARBA00004141"/>
    </source>
</evidence>
<feature type="transmembrane region" description="Helical" evidence="5">
    <location>
        <begin position="203"/>
        <end position="228"/>
    </location>
</feature>
<accession>C5S0T3</accession>
<reference evidence="6 7" key="1">
    <citation type="journal article" date="2010" name="Vet. Microbiol.">
        <title>Production of haemolysins by strains of the Actinobacillus minor/porcitonsillarum complex.</title>
        <authorList>
            <person name="Arya G."/>
            <person name="Niven D.F."/>
        </authorList>
    </citation>
    <scope>NUCLEOTIDE SEQUENCE [LARGE SCALE GENOMIC DNA]</scope>
    <source>
        <strain evidence="6 7">NM305</strain>
    </source>
</reference>
<dbReference type="GO" id="GO:0016020">
    <property type="term" value="C:membrane"/>
    <property type="evidence" value="ECO:0007669"/>
    <property type="project" value="UniProtKB-SubCell"/>
</dbReference>
<evidence type="ECO:0000256" key="3">
    <source>
        <dbReference type="ARBA" id="ARBA00022989"/>
    </source>
</evidence>
<evidence type="ECO:0000313" key="7">
    <source>
        <dbReference type="Proteomes" id="UP000005532"/>
    </source>
</evidence>
<gene>
    <name evidence="6" type="ORF">AM305_07543</name>
</gene>
<evidence type="ECO:0000313" key="6">
    <source>
        <dbReference type="EMBL" id="EER47516.1"/>
    </source>
</evidence>
<keyword evidence="3 5" id="KW-1133">Transmembrane helix</keyword>
<feature type="transmembrane region" description="Helical" evidence="5">
    <location>
        <begin position="87"/>
        <end position="110"/>
    </location>
</feature>
<keyword evidence="6" id="KW-0378">Hydrolase</keyword>
<evidence type="ECO:0000256" key="2">
    <source>
        <dbReference type="ARBA" id="ARBA00022692"/>
    </source>
</evidence>
<protein>
    <submittedName>
        <fullName evidence="6">Putative effector of murein hydrolase</fullName>
    </submittedName>
</protein>
<organism evidence="6 7">
    <name type="scientific">Actinobacillus minor NM305</name>
    <dbReference type="NCBI Taxonomy" id="637911"/>
    <lineage>
        <taxon>Bacteria</taxon>
        <taxon>Pseudomonadati</taxon>
        <taxon>Pseudomonadota</taxon>
        <taxon>Gammaproteobacteria</taxon>
        <taxon>Pasteurellales</taxon>
        <taxon>Pasteurellaceae</taxon>
        <taxon>Actinobacillus</taxon>
    </lineage>
</organism>
<keyword evidence="2 5" id="KW-0812">Transmembrane</keyword>
<feature type="transmembrane region" description="Helical" evidence="5">
    <location>
        <begin position="26"/>
        <end position="45"/>
    </location>
</feature>
<evidence type="ECO:0000256" key="5">
    <source>
        <dbReference type="SAM" id="Phobius"/>
    </source>
</evidence>
<sequence>MVYLFSVLTIFAFLLGQKISKKLNSAILNPFLIALLLVILILVVGDIPYSDYYRGNFPLNNLLGVSVVALALPFYEQLPQIRKKWKPITAVVLFGTLIAMSTGVLFAVLLGASQDILATIIPKSVSTPIAISIAGQIGGSSAITAVGVMIAGLLGSVFGFSVLHWLGVRNVRAIGLTMGAVSHALGTGRCMEYSVKTGSYSSIALVACGVLSSIFAPMVFKLAVWLFWA</sequence>
<dbReference type="Proteomes" id="UP000005532">
    <property type="component" value="Unassembled WGS sequence"/>
</dbReference>
<dbReference type="eggNOG" id="COG1346">
    <property type="taxonomic scope" value="Bacteria"/>
</dbReference>
<dbReference type="RefSeq" id="WP_005823315.1">
    <property type="nucleotide sequence ID" value="NZ_ACQL01000069.1"/>
</dbReference>
<dbReference type="PANTHER" id="PTHR30249:SF0">
    <property type="entry name" value="PLASTIDAL GLYCOLATE_GLYCERATE TRANSLOCATOR 1, CHLOROPLASTIC"/>
    <property type="match status" value="1"/>
</dbReference>
<name>C5S0T3_9PAST</name>
<dbReference type="EMBL" id="ACQL01000069">
    <property type="protein sequence ID" value="EER47516.1"/>
    <property type="molecule type" value="Genomic_DNA"/>
</dbReference>
<dbReference type="InterPro" id="IPR007300">
    <property type="entry name" value="CidB/LrgB"/>
</dbReference>
<feature type="transmembrane region" description="Helical" evidence="5">
    <location>
        <begin position="142"/>
        <end position="167"/>
    </location>
</feature>
<dbReference type="OrthoDB" id="9811701at2"/>
<proteinExistence type="predicted"/>